<dbReference type="AlphaFoldDB" id="A0A9W6TV77"/>
<dbReference type="InterPro" id="IPR050951">
    <property type="entry name" value="Retrovirus_Pol_polyprotein"/>
</dbReference>
<protein>
    <submittedName>
        <fullName evidence="4">Unnamed protein product</fullName>
    </submittedName>
</protein>
<comment type="caution">
    <text evidence="4">The sequence shown here is derived from an EMBL/GenBank/DDBJ whole genome shotgun (WGS) entry which is preliminary data.</text>
</comment>
<dbReference type="Gene3D" id="3.20.20.70">
    <property type="entry name" value="Aldolase class I"/>
    <property type="match status" value="1"/>
</dbReference>
<dbReference type="InterPro" id="IPR043128">
    <property type="entry name" value="Rev_trsase/Diguanyl_cyclase"/>
</dbReference>
<dbReference type="Pfam" id="PF00724">
    <property type="entry name" value="Oxidored_FMN"/>
    <property type="match status" value="1"/>
</dbReference>
<accession>A0A9W6TV77</accession>
<proteinExistence type="predicted"/>
<dbReference type="InterPro" id="IPR036875">
    <property type="entry name" value="Znf_CCHC_sf"/>
</dbReference>
<feature type="compositionally biased region" description="Low complexity" evidence="2">
    <location>
        <begin position="133"/>
        <end position="144"/>
    </location>
</feature>
<feature type="compositionally biased region" description="Polar residues" evidence="2">
    <location>
        <begin position="373"/>
        <end position="384"/>
    </location>
</feature>
<sequence>MTALRPPKAIGFDGVEFHGAGGYLIDEFLQTSTNKRTDEYGGSLENRFRFLRELIEAVTTVYSSNRVGVRLSPNGVYGGMGSEDNYEPVTARDNFEIRVESLRTDFNLLRLNADPDVEGQTMPTQTASDEQAHANQQQEANVAAPDTTQTGSPWMEQIMSQVIQMMSLQQQSLLAGQQQMQHLMVQQASFMNEMATQQSRANQQKQRANPPKFLGKQDEDLELWIFKSKSTLHRFSRRNTENLVAVQGTHPCMVRDSDFEYKLFTKMFELPAAGAQQEYTSKFMLLLSRTTVEIPEVIKRWFYQQNLRPDISSYICQNIPSSLQDTIEHAQRFEDARKPSTVRQQAGNAGSTPQGRLDGRQQQGRSRTGGTQHPRSSMAASQNPAAKPQEVTCFTCGAKGHKSPECPSKGTGAPKKLSVSAGWRPAEICCTVDRHTTVLEPASDTQHLFAYEQDDAVLRTPVYPLICRYRDRGFRSKLPDVPPSRKDGMDATITVADSTPVHRKQFPLSPEQKTAIQAWLQGMIKAGVVRPSSSPYRAPTFRVRQNNGESRIVHDFRGLNAKVTVPANPIPRKDEILRAMARGKIFSAMDLLWGFYQVRLDEKSIPCTAFATPDGIFEYLVTPMGISSSP</sequence>
<dbReference type="GO" id="GO:0010181">
    <property type="term" value="F:FMN binding"/>
    <property type="evidence" value="ECO:0007669"/>
    <property type="project" value="InterPro"/>
</dbReference>
<dbReference type="SMART" id="SM00343">
    <property type="entry name" value="ZnF_C2HC"/>
    <property type="match status" value="1"/>
</dbReference>
<feature type="compositionally biased region" description="Low complexity" evidence="2">
    <location>
        <begin position="354"/>
        <end position="372"/>
    </location>
</feature>
<dbReference type="GO" id="GO:0003676">
    <property type="term" value="F:nucleic acid binding"/>
    <property type="evidence" value="ECO:0007669"/>
    <property type="project" value="InterPro"/>
</dbReference>
<dbReference type="GO" id="GO:0008270">
    <property type="term" value="F:zinc ion binding"/>
    <property type="evidence" value="ECO:0007669"/>
    <property type="project" value="UniProtKB-KW"/>
</dbReference>
<keyword evidence="1" id="KW-0863">Zinc-finger</keyword>
<dbReference type="PANTHER" id="PTHR37984:SF5">
    <property type="entry name" value="PROTEIN NYNRIN-LIKE"/>
    <property type="match status" value="1"/>
</dbReference>
<dbReference type="EMBL" id="BSXT01000180">
    <property type="protein sequence ID" value="GMF19938.1"/>
    <property type="molecule type" value="Genomic_DNA"/>
</dbReference>
<feature type="domain" description="CCHC-type" evidence="3">
    <location>
        <begin position="393"/>
        <end position="408"/>
    </location>
</feature>
<dbReference type="InterPro" id="IPR001878">
    <property type="entry name" value="Znf_CCHC"/>
</dbReference>
<keyword evidence="5" id="KW-1185">Reference proteome</keyword>
<organism evidence="4 5">
    <name type="scientific">Phytophthora fragariaefolia</name>
    <dbReference type="NCBI Taxonomy" id="1490495"/>
    <lineage>
        <taxon>Eukaryota</taxon>
        <taxon>Sar</taxon>
        <taxon>Stramenopiles</taxon>
        <taxon>Oomycota</taxon>
        <taxon>Peronosporomycetes</taxon>
        <taxon>Peronosporales</taxon>
        <taxon>Peronosporaceae</taxon>
        <taxon>Phytophthora</taxon>
    </lineage>
</organism>
<dbReference type="Pfam" id="PF00098">
    <property type="entry name" value="zf-CCHC"/>
    <property type="match status" value="1"/>
</dbReference>
<dbReference type="GO" id="GO:0016491">
    <property type="term" value="F:oxidoreductase activity"/>
    <property type="evidence" value="ECO:0007669"/>
    <property type="project" value="InterPro"/>
</dbReference>
<evidence type="ECO:0000259" key="3">
    <source>
        <dbReference type="PROSITE" id="PS50158"/>
    </source>
</evidence>
<dbReference type="OrthoDB" id="127720at2759"/>
<feature type="compositionally biased region" description="Polar residues" evidence="2">
    <location>
        <begin position="341"/>
        <end position="353"/>
    </location>
</feature>
<keyword evidence="1" id="KW-0479">Metal-binding</keyword>
<evidence type="ECO:0000256" key="2">
    <source>
        <dbReference type="SAM" id="MobiDB-lite"/>
    </source>
</evidence>
<evidence type="ECO:0000313" key="4">
    <source>
        <dbReference type="EMBL" id="GMF19938.1"/>
    </source>
</evidence>
<keyword evidence="1" id="KW-0862">Zinc</keyword>
<dbReference type="Gene3D" id="3.30.70.270">
    <property type="match status" value="1"/>
</dbReference>
<dbReference type="InterPro" id="IPR013785">
    <property type="entry name" value="Aldolase_TIM"/>
</dbReference>
<gene>
    <name evidence="4" type="ORF">Pfra01_000222200</name>
</gene>
<dbReference type="SUPFAM" id="SSF51395">
    <property type="entry name" value="FMN-linked oxidoreductases"/>
    <property type="match status" value="1"/>
</dbReference>
<feature type="region of interest" description="Disordered" evidence="2">
    <location>
        <begin position="116"/>
        <end position="151"/>
    </location>
</feature>
<dbReference type="SUPFAM" id="SSF56672">
    <property type="entry name" value="DNA/RNA polymerases"/>
    <property type="match status" value="1"/>
</dbReference>
<evidence type="ECO:0000313" key="5">
    <source>
        <dbReference type="Proteomes" id="UP001165121"/>
    </source>
</evidence>
<dbReference type="CDD" id="cd01647">
    <property type="entry name" value="RT_LTR"/>
    <property type="match status" value="1"/>
</dbReference>
<evidence type="ECO:0000256" key="1">
    <source>
        <dbReference type="PROSITE-ProRule" id="PRU00047"/>
    </source>
</evidence>
<dbReference type="PROSITE" id="PS50158">
    <property type="entry name" value="ZF_CCHC"/>
    <property type="match status" value="1"/>
</dbReference>
<reference evidence="4" key="1">
    <citation type="submission" date="2023-04" db="EMBL/GenBank/DDBJ databases">
        <title>Phytophthora fragariaefolia NBRC 109709.</title>
        <authorList>
            <person name="Ichikawa N."/>
            <person name="Sato H."/>
            <person name="Tonouchi N."/>
        </authorList>
    </citation>
    <scope>NUCLEOTIDE SEQUENCE</scope>
    <source>
        <strain evidence="4">NBRC 109709</strain>
    </source>
</reference>
<dbReference type="Proteomes" id="UP001165121">
    <property type="component" value="Unassembled WGS sequence"/>
</dbReference>
<name>A0A9W6TV77_9STRA</name>
<dbReference type="InterPro" id="IPR043502">
    <property type="entry name" value="DNA/RNA_pol_sf"/>
</dbReference>
<dbReference type="Gene3D" id="3.10.10.10">
    <property type="entry name" value="HIV Type 1 Reverse Transcriptase, subunit A, domain 1"/>
    <property type="match status" value="1"/>
</dbReference>
<dbReference type="PANTHER" id="PTHR37984">
    <property type="entry name" value="PROTEIN CBG26694"/>
    <property type="match status" value="1"/>
</dbReference>
<dbReference type="InterPro" id="IPR001155">
    <property type="entry name" value="OxRdtase_FMN_N"/>
</dbReference>
<feature type="region of interest" description="Disordered" evidence="2">
    <location>
        <begin position="336"/>
        <end position="386"/>
    </location>
</feature>
<dbReference type="SUPFAM" id="SSF57756">
    <property type="entry name" value="Retrovirus zinc finger-like domains"/>
    <property type="match status" value="1"/>
</dbReference>